<dbReference type="Gene3D" id="1.25.10.10">
    <property type="entry name" value="Leucine-rich Repeat Variant"/>
    <property type="match status" value="1"/>
</dbReference>
<dbReference type="Pfam" id="PF12333">
    <property type="entry name" value="Ipi1_N"/>
    <property type="match status" value="1"/>
</dbReference>
<evidence type="ECO:0000259" key="3">
    <source>
        <dbReference type="Pfam" id="PF12333"/>
    </source>
</evidence>
<evidence type="ECO:0000313" key="5">
    <source>
        <dbReference type="Proteomes" id="UP001153636"/>
    </source>
</evidence>
<dbReference type="SUPFAM" id="SSF48371">
    <property type="entry name" value="ARM repeat"/>
    <property type="match status" value="1"/>
</dbReference>
<proteinExistence type="predicted"/>
<dbReference type="EMBL" id="OV651824">
    <property type="protein sequence ID" value="CAH1102103.1"/>
    <property type="molecule type" value="Genomic_DNA"/>
</dbReference>
<feature type="coiled-coil region" evidence="2">
    <location>
        <begin position="101"/>
        <end position="128"/>
    </location>
</feature>
<feature type="repeat" description="HEAT" evidence="1">
    <location>
        <begin position="107"/>
        <end position="145"/>
    </location>
</feature>
<protein>
    <recommendedName>
        <fullName evidence="3">Pre-rRNA-processing protein Ipi1 N-terminal domain-containing protein</fullName>
    </recommendedName>
</protein>
<keyword evidence="5" id="KW-1185">Reference proteome</keyword>
<organism evidence="4 5">
    <name type="scientific">Psylliodes chrysocephalus</name>
    <dbReference type="NCBI Taxonomy" id="3402493"/>
    <lineage>
        <taxon>Eukaryota</taxon>
        <taxon>Metazoa</taxon>
        <taxon>Ecdysozoa</taxon>
        <taxon>Arthropoda</taxon>
        <taxon>Hexapoda</taxon>
        <taxon>Insecta</taxon>
        <taxon>Pterygota</taxon>
        <taxon>Neoptera</taxon>
        <taxon>Endopterygota</taxon>
        <taxon>Coleoptera</taxon>
        <taxon>Polyphaga</taxon>
        <taxon>Cucujiformia</taxon>
        <taxon>Chrysomeloidea</taxon>
        <taxon>Chrysomelidae</taxon>
        <taxon>Galerucinae</taxon>
        <taxon>Alticini</taxon>
        <taxon>Psylliodes</taxon>
    </lineage>
</organism>
<dbReference type="PROSITE" id="PS50077">
    <property type="entry name" value="HEAT_REPEAT"/>
    <property type="match status" value="1"/>
</dbReference>
<feature type="domain" description="Pre-rRNA-processing protein Ipi1 N-terminal" evidence="3">
    <location>
        <begin position="140"/>
        <end position="236"/>
    </location>
</feature>
<dbReference type="InterPro" id="IPR024679">
    <property type="entry name" value="Ipi1_N"/>
</dbReference>
<evidence type="ECO:0000313" key="4">
    <source>
        <dbReference type="EMBL" id="CAH1102103.1"/>
    </source>
</evidence>
<accession>A0A9P0CL56</accession>
<reference evidence="4" key="1">
    <citation type="submission" date="2022-01" db="EMBL/GenBank/DDBJ databases">
        <authorList>
            <person name="King R."/>
        </authorList>
    </citation>
    <scope>NUCLEOTIDE SEQUENCE</scope>
</reference>
<keyword evidence="2" id="KW-0175">Coiled coil</keyword>
<gene>
    <name evidence="4" type="ORF">PSYICH_LOCUS3091</name>
</gene>
<sequence length="646" mass="74706">MGKNHRHKKNLKADKGKVKLKQSKTKFLPKGLNETKATFKIKPIVLAEQLRERSSDLLLSRRKLNIKDLCSRIKHFNYNVRCAACEELTDMYKQFYEDIIREHLCEVIENVSNLMQDMERKVRTAAVKAINVILELTPSEKLEPFFEYFSVNMRCAMTNIDQSIQEDSLKFLDCFLVKDCGLISKTSNKFLPDFFTLISRLRTDNTLGRTLTLNLGSKMTSVTWRIKVLSRLNAVLDLILKKNEQKDEGIIDCSADSSNTFPIYKDSFFKVLDNPNLDGIENNVASENVFDTHLSTLLPVFYDIWMEVVPDKKVNRLQYENTYLNDEASAILWSVINTMYLLWKYIETTKSADSDLKNIFVSADATKFLNHLLANFPYCQSDRNLLTKTKMELKSNTLFLGVSGDPNCVRENIMICYMCFVLNVNFTRNTSKKELERVAVYVNKCLLTQKYVDQSNVQYVIEFIKLSLLENCHVWRKSKVNARELLENVLVFYNNAAIGEKNKMRLFKIFAGLLDNAFLSNSSQYHVWLSSLPELLCKPQISDLTVETLLELARKNCVPFLNAVKSNLSKILCNLNSLKIILTKKSYKDESIVKREIAFIFFYLKGLTGVEINTLMSFLINYISKQDCFILEEHLLSYHTNCLMMV</sequence>
<evidence type="ECO:0000256" key="1">
    <source>
        <dbReference type="PROSITE-ProRule" id="PRU00103"/>
    </source>
</evidence>
<dbReference type="AlphaFoldDB" id="A0A9P0CL56"/>
<dbReference type="Proteomes" id="UP001153636">
    <property type="component" value="Chromosome 12"/>
</dbReference>
<dbReference type="InterPro" id="IPR016024">
    <property type="entry name" value="ARM-type_fold"/>
</dbReference>
<dbReference type="InterPro" id="IPR011989">
    <property type="entry name" value="ARM-like"/>
</dbReference>
<evidence type="ECO:0000256" key="2">
    <source>
        <dbReference type="SAM" id="Coils"/>
    </source>
</evidence>
<dbReference type="InterPro" id="IPR021133">
    <property type="entry name" value="HEAT_type_2"/>
</dbReference>
<name>A0A9P0CL56_9CUCU</name>
<dbReference type="OrthoDB" id="361362at2759"/>